<keyword evidence="3 6" id="KW-0812">Transmembrane</keyword>
<evidence type="ECO:0000256" key="1">
    <source>
        <dbReference type="ARBA" id="ARBA00004651"/>
    </source>
</evidence>
<keyword evidence="5 6" id="KW-0472">Membrane</keyword>
<comment type="subcellular location">
    <subcellularLocation>
        <location evidence="1">Cell membrane</location>
        <topology evidence="1">Multi-pass membrane protein</topology>
    </subcellularLocation>
</comment>
<evidence type="ECO:0000313" key="8">
    <source>
        <dbReference type="Proteomes" id="UP000297031"/>
    </source>
</evidence>
<feature type="transmembrane region" description="Helical" evidence="6">
    <location>
        <begin position="300"/>
        <end position="326"/>
    </location>
</feature>
<dbReference type="InterPro" id="IPR022791">
    <property type="entry name" value="L-PG_synthase/AglD"/>
</dbReference>
<feature type="transmembrane region" description="Helical" evidence="6">
    <location>
        <begin position="278"/>
        <end position="294"/>
    </location>
</feature>
<name>A0A4V1D1W5_9BACT</name>
<dbReference type="Proteomes" id="UP000297031">
    <property type="component" value="Chromosome"/>
</dbReference>
<proteinExistence type="predicted"/>
<gene>
    <name evidence="7" type="ORF">E7746_12430</name>
</gene>
<dbReference type="PANTHER" id="PTHR39087:SF2">
    <property type="entry name" value="UPF0104 MEMBRANE PROTEIN MJ1595"/>
    <property type="match status" value="1"/>
</dbReference>
<keyword evidence="8" id="KW-1185">Reference proteome</keyword>
<feature type="transmembrane region" description="Helical" evidence="6">
    <location>
        <begin position="47"/>
        <end position="64"/>
    </location>
</feature>
<dbReference type="GO" id="GO:0005886">
    <property type="term" value="C:plasma membrane"/>
    <property type="evidence" value="ECO:0007669"/>
    <property type="project" value="UniProtKB-SubCell"/>
</dbReference>
<dbReference type="PANTHER" id="PTHR39087">
    <property type="entry name" value="UPF0104 MEMBRANE PROTEIN MJ1595"/>
    <property type="match status" value="1"/>
</dbReference>
<organism evidence="7 8">
    <name type="scientific">Muribaculum gordoncarteri</name>
    <dbReference type="NCBI Taxonomy" id="2530390"/>
    <lineage>
        <taxon>Bacteria</taxon>
        <taxon>Pseudomonadati</taxon>
        <taxon>Bacteroidota</taxon>
        <taxon>Bacteroidia</taxon>
        <taxon>Bacteroidales</taxon>
        <taxon>Muribaculaceae</taxon>
        <taxon>Muribaculum</taxon>
    </lineage>
</organism>
<feature type="transmembrane region" description="Helical" evidence="6">
    <location>
        <begin position="12"/>
        <end position="31"/>
    </location>
</feature>
<dbReference type="EMBL" id="CP039393">
    <property type="protein sequence ID" value="QCD36628.1"/>
    <property type="molecule type" value="Genomic_DNA"/>
</dbReference>
<evidence type="ECO:0000256" key="2">
    <source>
        <dbReference type="ARBA" id="ARBA00022475"/>
    </source>
</evidence>
<evidence type="ECO:0000256" key="3">
    <source>
        <dbReference type="ARBA" id="ARBA00022692"/>
    </source>
</evidence>
<dbReference type="OrthoDB" id="9812094at2"/>
<evidence type="ECO:0000256" key="5">
    <source>
        <dbReference type="ARBA" id="ARBA00023136"/>
    </source>
</evidence>
<accession>A0A4V1D1W5</accession>
<keyword evidence="2" id="KW-1003">Cell membrane</keyword>
<dbReference type="Pfam" id="PF03706">
    <property type="entry name" value="LPG_synthase_TM"/>
    <property type="match status" value="1"/>
</dbReference>
<dbReference type="RefSeq" id="WP_136411007.1">
    <property type="nucleotide sequence ID" value="NZ_CANQMU010000008.1"/>
</dbReference>
<protein>
    <submittedName>
        <fullName evidence="7">Flippase-like domain-containing protein</fullName>
    </submittedName>
</protein>
<dbReference type="AlphaFoldDB" id="A0A4V1D1W5"/>
<feature type="transmembrane region" description="Helical" evidence="6">
    <location>
        <begin position="135"/>
        <end position="154"/>
    </location>
</feature>
<dbReference type="KEGG" id="mgod:E7746_12430"/>
<feature type="transmembrane region" description="Helical" evidence="6">
    <location>
        <begin position="225"/>
        <end position="247"/>
    </location>
</feature>
<sequence length="340" mass="38299">MEKKKSMALLRNLFKYGLPIVLSAWLCYYLYTKVDIEAMKEEISKCNYIWIGIALVISIFSHIFRAMRWSIQLNALNIRTPLNPLVWSIFGTYAINLIFPRLGELWRSIYIAKRQDSQFTTVFGSMVCDRLADTVTVLLLTVSTFFIANSAFIAFGEKYPETYQGILNTISSPWVWGVVVAGALLLVWLFTSRTTNKWVLKVRKAVADLWEGFAVIGRMPHKGRWLLYTVAIWGCYFMQLYLAFFAFPFTEHLGIVAALVTFVLSSVSMGIPSNGGLGPWHIAVIFSLGIYGVGMNQAAAFAMIVWGAQTCLLVLLGLYAFIGIALDKRSVTSKQQQSIN</sequence>
<feature type="transmembrane region" description="Helical" evidence="6">
    <location>
        <begin position="253"/>
        <end position="271"/>
    </location>
</feature>
<evidence type="ECO:0000256" key="6">
    <source>
        <dbReference type="SAM" id="Phobius"/>
    </source>
</evidence>
<keyword evidence="4 6" id="KW-1133">Transmembrane helix</keyword>
<evidence type="ECO:0000256" key="4">
    <source>
        <dbReference type="ARBA" id="ARBA00022989"/>
    </source>
</evidence>
<reference evidence="7 8" key="1">
    <citation type="submission" date="2019-02" db="EMBL/GenBank/DDBJ databases">
        <title>Isolation and identification of novel species under the genus Muribaculum.</title>
        <authorList>
            <person name="Miyake S."/>
            <person name="Ding Y."/>
            <person name="Low A."/>
            <person name="Soh M."/>
            <person name="Seedorf H."/>
        </authorList>
    </citation>
    <scope>NUCLEOTIDE SEQUENCE [LARGE SCALE GENOMIC DNA]</scope>
    <source>
        <strain evidence="7 8">TLL-A4</strain>
    </source>
</reference>
<evidence type="ECO:0000313" key="7">
    <source>
        <dbReference type="EMBL" id="QCD36628.1"/>
    </source>
</evidence>
<feature type="transmembrane region" description="Helical" evidence="6">
    <location>
        <begin position="174"/>
        <end position="191"/>
    </location>
</feature>